<gene>
    <name evidence="4" type="ORF">GCM10009117_12640</name>
</gene>
<dbReference type="EMBL" id="BAAAFG010000013">
    <property type="protein sequence ID" value="GAA0872117.1"/>
    <property type="molecule type" value="Genomic_DNA"/>
</dbReference>
<dbReference type="PANTHER" id="PTHR10161">
    <property type="entry name" value="TARTRATE-RESISTANT ACID PHOSPHATASE TYPE 5"/>
    <property type="match status" value="1"/>
</dbReference>
<proteinExistence type="predicted"/>
<sequence>MSRKLKSRVIIFLILSVSITLNAQKAKYRKGEENYEKSFTQNTNPLYTFYLIGDVGKAYSFGPAPGLAAFENHIKSTPTSTNSHTIYLGDNIYPKGLSKKDASTREYEELVLDLQVNAIKNFKGKTIFIPGNHDWYNNGLEGLKRQEKYIEDKLGKNTFIPENGCPIKSIEVNDEVQLIVLDSNWFLTDWDDHPLINDECDQIKSREAFLLEFDSELKKSQGKVRLVALHHPLYTNGVHGGQYGAKKHLYPTQKKIPLPILASLAVQIRSNAGLTIQDNHNPFYQDMVNRLSTIAKKYDNVIFSSGHEHSLQYIEHDGIKQIVTGAGAKNSYANLNNDGLFAYPGQGFAVLEVFENHEAWVSYYGSVEDQPKLLYRKQVLKKEPPYDDSALPASFPATVNAKIYDEDLTDRSGFFKFLWGDHYRDLYGTNVNVPTAVLDTLYGGLEVVRGGGGQQTRSIRVKTRDGREYNMRALKKSATQFLQAAAFKESFIEDDFENTVATDLLFDFYTAAHPYAFMVIPSMSDAIGLYHTNPKLFYLPKQKALGKYNKEFGDELVMIVERPMEAYNELESFGKPQDIESTADLYERLRRDEEYTVDEPAYIKARLFDMIIGDWDRHQDQWRWSEFEDENGVKSYRPIPRDRDQVFSKFDGAIMNTIRGLAGFAKKFSVYNGKIGNVGKFNTSGMLLDRSLIRFSGKEEWIKQAKFIKKNLTDEAIEKGFEAFPEEIKVKTDPKLVDYVKQRRDDIVKYAEAYYKELAALGIIFGTDKDDFIEIERLAKGKTKVTISRIKDGEKADKVSEKIYDKKDTSELWVYALDDDDIIHVYGEGNNPIYSRIIGGQNNDIYRIDNGKKVKLYDFKSKKNTLEKKNGADVSFTDDYHKNVYDKTRNRFTSNVILPTLGFNPDDGISVRVQNIYTVKGFEQKPFTQRHKVSAGYYLATSGYTVGYEGEFLNVIGDFNLMAQGSFTSPNFARNFFGFGNGSENPEDDRGLNFNRVKIAQITGGLGLVRRGRLGSEFKIQTTFETFEVEDTNNRFITEAEAFDESDDIFEQQYFASITTSYEFASYDNKLNPTRGMLFQLNGGASTNIDNENTFGRVGSHIEFFNSLTTNRKLVLRTKLDAATIIGEDYEFYQAAVLGADTGLRGYRRDRFNGETAFAGGADLRYSFNKLKTTVLPLDMGLYVGSDIGRVWTDLPNESETWHPSYGLGFWVNTAQAAGINANVFFTDEGARVGVTVGFNL</sequence>
<dbReference type="PANTHER" id="PTHR10161:SF14">
    <property type="entry name" value="TARTRATE-RESISTANT ACID PHOSPHATASE TYPE 5"/>
    <property type="match status" value="1"/>
</dbReference>
<dbReference type="InterPro" id="IPR029052">
    <property type="entry name" value="Metallo-depent_PP-like"/>
</dbReference>
<dbReference type="RefSeq" id="WP_343764959.1">
    <property type="nucleotide sequence ID" value="NZ_BAAAFG010000013.1"/>
</dbReference>
<feature type="domain" description="Calcineurin-like phosphoesterase" evidence="3">
    <location>
        <begin position="48"/>
        <end position="248"/>
    </location>
</feature>
<reference evidence="4 5" key="1">
    <citation type="journal article" date="2019" name="Int. J. Syst. Evol. Microbiol.">
        <title>The Global Catalogue of Microorganisms (GCM) 10K type strain sequencing project: providing services to taxonomists for standard genome sequencing and annotation.</title>
        <authorList>
            <consortium name="The Broad Institute Genomics Platform"/>
            <consortium name="The Broad Institute Genome Sequencing Center for Infectious Disease"/>
            <person name="Wu L."/>
            <person name="Ma J."/>
        </authorList>
    </citation>
    <scope>NUCLEOTIDE SEQUENCE [LARGE SCALE GENOMIC DNA]</scope>
    <source>
        <strain evidence="4 5">JCM 16082</strain>
    </source>
</reference>
<dbReference type="Proteomes" id="UP001500507">
    <property type="component" value="Unassembled WGS sequence"/>
</dbReference>
<evidence type="ECO:0000313" key="5">
    <source>
        <dbReference type="Proteomes" id="UP001500507"/>
    </source>
</evidence>
<name>A0ABN1MG55_9FLAO</name>
<evidence type="ECO:0000313" key="4">
    <source>
        <dbReference type="EMBL" id="GAA0872117.1"/>
    </source>
</evidence>
<organism evidence="4 5">
    <name type="scientific">Gangjinia marincola</name>
    <dbReference type="NCBI Taxonomy" id="578463"/>
    <lineage>
        <taxon>Bacteria</taxon>
        <taxon>Pseudomonadati</taxon>
        <taxon>Bacteroidota</taxon>
        <taxon>Flavobacteriia</taxon>
        <taxon>Flavobacteriales</taxon>
        <taxon>Flavobacteriaceae</taxon>
        <taxon>Gangjinia</taxon>
    </lineage>
</organism>
<comment type="caution">
    <text evidence="4">The sequence shown here is derived from an EMBL/GenBank/DDBJ whole genome shotgun (WGS) entry which is preliminary data.</text>
</comment>
<dbReference type="Gene3D" id="3.60.21.10">
    <property type="match status" value="1"/>
</dbReference>
<dbReference type="Pfam" id="PF00149">
    <property type="entry name" value="Metallophos"/>
    <property type="match status" value="1"/>
</dbReference>
<dbReference type="SUPFAM" id="SSF56300">
    <property type="entry name" value="Metallo-dependent phosphatases"/>
    <property type="match status" value="1"/>
</dbReference>
<keyword evidence="1" id="KW-0732">Signal</keyword>
<evidence type="ECO:0000259" key="3">
    <source>
        <dbReference type="Pfam" id="PF00149"/>
    </source>
</evidence>
<accession>A0ABN1MG55</accession>
<evidence type="ECO:0000256" key="2">
    <source>
        <dbReference type="ARBA" id="ARBA00022801"/>
    </source>
</evidence>
<keyword evidence="2" id="KW-0378">Hydrolase</keyword>
<dbReference type="InterPro" id="IPR004843">
    <property type="entry name" value="Calcineurin-like_PHP"/>
</dbReference>
<protein>
    <submittedName>
        <fullName evidence="4">Metallophosphoesterase</fullName>
    </submittedName>
</protein>
<evidence type="ECO:0000256" key="1">
    <source>
        <dbReference type="ARBA" id="ARBA00022729"/>
    </source>
</evidence>
<dbReference type="InterPro" id="IPR051558">
    <property type="entry name" value="Metallophosphoesterase_PAP"/>
</dbReference>
<keyword evidence="5" id="KW-1185">Reference proteome</keyword>